<comment type="caution">
    <text evidence="2">The sequence shown here is derived from an EMBL/GenBank/DDBJ whole genome shotgun (WGS) entry which is preliminary data.</text>
</comment>
<evidence type="ECO:0000313" key="2">
    <source>
        <dbReference type="EMBL" id="RIQ22045.1"/>
    </source>
</evidence>
<keyword evidence="3" id="KW-1185">Reference proteome</keyword>
<reference evidence="2 3" key="1">
    <citation type="submission" date="2018-09" db="EMBL/GenBank/DDBJ databases">
        <title>Isolation, diversity and antifungal activity of actinobacteria from wheat.</title>
        <authorList>
            <person name="Han C."/>
        </authorList>
    </citation>
    <scope>NUCLEOTIDE SEQUENCE [LARGE SCALE GENOMIC DNA]</scope>
    <source>
        <strain evidence="2 3">NEAU-YY265</strain>
    </source>
</reference>
<name>A0A418KQE6_9ACTN</name>
<dbReference type="Gene3D" id="3.20.20.190">
    <property type="entry name" value="Phosphatidylinositol (PI) phosphodiesterase"/>
    <property type="match status" value="1"/>
</dbReference>
<dbReference type="RefSeq" id="WP_119660537.1">
    <property type="nucleotide sequence ID" value="NZ_QUAL01000142.1"/>
</dbReference>
<dbReference type="OrthoDB" id="5241788at2"/>
<evidence type="ECO:0000259" key="1">
    <source>
        <dbReference type="PROSITE" id="PS51704"/>
    </source>
</evidence>
<dbReference type="Pfam" id="PF03009">
    <property type="entry name" value="GDPD"/>
    <property type="match status" value="1"/>
</dbReference>
<organism evidence="2 3">
    <name type="scientific">Jiangella rhizosphaerae</name>
    <dbReference type="NCBI Taxonomy" id="2293569"/>
    <lineage>
        <taxon>Bacteria</taxon>
        <taxon>Bacillati</taxon>
        <taxon>Actinomycetota</taxon>
        <taxon>Actinomycetes</taxon>
        <taxon>Jiangellales</taxon>
        <taxon>Jiangellaceae</taxon>
        <taxon>Jiangella</taxon>
    </lineage>
</organism>
<gene>
    <name evidence="2" type="ORF">DY240_14320</name>
</gene>
<dbReference type="EMBL" id="QUAL01000142">
    <property type="protein sequence ID" value="RIQ22045.1"/>
    <property type="molecule type" value="Genomic_DNA"/>
</dbReference>
<dbReference type="GO" id="GO:0006629">
    <property type="term" value="P:lipid metabolic process"/>
    <property type="evidence" value="ECO:0007669"/>
    <property type="project" value="InterPro"/>
</dbReference>
<evidence type="ECO:0000313" key="3">
    <source>
        <dbReference type="Proteomes" id="UP000284057"/>
    </source>
</evidence>
<dbReference type="InterPro" id="IPR017946">
    <property type="entry name" value="PLC-like_Pdiesterase_TIM-brl"/>
</dbReference>
<dbReference type="PANTHER" id="PTHR46211">
    <property type="entry name" value="GLYCEROPHOSPHORYL DIESTER PHOSPHODIESTERASE"/>
    <property type="match status" value="1"/>
</dbReference>
<dbReference type="PANTHER" id="PTHR46211:SF1">
    <property type="entry name" value="GLYCEROPHOSPHODIESTER PHOSPHODIESTERASE, CYTOPLASMIC"/>
    <property type="match status" value="1"/>
</dbReference>
<feature type="domain" description="GP-PDE" evidence="1">
    <location>
        <begin position="9"/>
        <end position="229"/>
    </location>
</feature>
<dbReference type="InterPro" id="IPR030395">
    <property type="entry name" value="GP_PDE_dom"/>
</dbReference>
<sequence>MRTPPITPPVLFAHRGAMARERENTLPAFELALRLGATGLESDAWVTADGVVVLDHDGVVGPRFRRRPLSSLRRSELPAHMPSLADLYAACGTDFELSLDVKDPAAFEPVVAAVRAGGVPERTWLCHPSLDVVTRWRALASDVRLVDSTRVSRLQDGVRGRARTLAARGIDAVNLHWLDWTPIYVDLFHEAGVHAFGWDAQSSAAIDRLLATGVDAVYGNHVDRLVAGIARHYPASE</sequence>
<protein>
    <submittedName>
        <fullName evidence="2">Glycerophosphodiester phosphodiesterase</fullName>
    </submittedName>
</protein>
<dbReference type="AlphaFoldDB" id="A0A418KQE6"/>
<dbReference type="GO" id="GO:0008081">
    <property type="term" value="F:phosphoric diester hydrolase activity"/>
    <property type="evidence" value="ECO:0007669"/>
    <property type="project" value="InterPro"/>
</dbReference>
<accession>A0A418KQE6</accession>
<dbReference type="PROSITE" id="PS51704">
    <property type="entry name" value="GP_PDE"/>
    <property type="match status" value="1"/>
</dbReference>
<dbReference type="SUPFAM" id="SSF51695">
    <property type="entry name" value="PLC-like phosphodiesterases"/>
    <property type="match status" value="1"/>
</dbReference>
<dbReference type="Proteomes" id="UP000284057">
    <property type="component" value="Unassembled WGS sequence"/>
</dbReference>
<proteinExistence type="predicted"/>
<dbReference type="CDD" id="cd08556">
    <property type="entry name" value="GDPD"/>
    <property type="match status" value="1"/>
</dbReference>